<evidence type="ECO:0000259" key="5">
    <source>
        <dbReference type="PROSITE" id="PS50102"/>
    </source>
</evidence>
<dbReference type="SMART" id="SM00360">
    <property type="entry name" value="RRM"/>
    <property type="match status" value="1"/>
</dbReference>
<feature type="region of interest" description="Disordered" evidence="4">
    <location>
        <begin position="200"/>
        <end position="227"/>
    </location>
</feature>
<dbReference type="GO" id="GO:0000398">
    <property type="term" value="P:mRNA splicing, via spliceosome"/>
    <property type="evidence" value="ECO:0007669"/>
    <property type="project" value="TreeGrafter"/>
</dbReference>
<feature type="compositionally biased region" description="Basic and acidic residues" evidence="4">
    <location>
        <begin position="71"/>
        <end position="91"/>
    </location>
</feature>
<feature type="compositionally biased region" description="Polar residues" evidence="4">
    <location>
        <begin position="46"/>
        <end position="59"/>
    </location>
</feature>
<feature type="domain" description="RRM" evidence="5">
    <location>
        <begin position="286"/>
        <end position="364"/>
    </location>
</feature>
<keyword evidence="2" id="KW-0539">Nucleus</keyword>
<dbReference type="InterPro" id="IPR051183">
    <property type="entry name" value="U1_U11-U12_snRNP_70-35kDa"/>
</dbReference>
<evidence type="ECO:0000313" key="6">
    <source>
        <dbReference type="EMBL" id="CAI2362713.1"/>
    </source>
</evidence>
<dbReference type="AlphaFoldDB" id="A0AAD1X4H5"/>
<dbReference type="GO" id="GO:0003729">
    <property type="term" value="F:mRNA binding"/>
    <property type="evidence" value="ECO:0007669"/>
    <property type="project" value="TreeGrafter"/>
</dbReference>
<dbReference type="EMBL" id="CAMPGE010003866">
    <property type="protein sequence ID" value="CAI2362713.1"/>
    <property type="molecule type" value="Genomic_DNA"/>
</dbReference>
<reference evidence="6" key="1">
    <citation type="submission" date="2023-07" db="EMBL/GenBank/DDBJ databases">
        <authorList>
            <consortium name="AG Swart"/>
            <person name="Singh M."/>
            <person name="Singh A."/>
            <person name="Seah K."/>
            <person name="Emmerich C."/>
        </authorList>
    </citation>
    <scope>NUCLEOTIDE SEQUENCE</scope>
    <source>
        <strain evidence="6">DP1</strain>
    </source>
</reference>
<evidence type="ECO:0000313" key="7">
    <source>
        <dbReference type="Proteomes" id="UP001295684"/>
    </source>
</evidence>
<organism evidence="6 7">
    <name type="scientific">Euplotes crassus</name>
    <dbReference type="NCBI Taxonomy" id="5936"/>
    <lineage>
        <taxon>Eukaryota</taxon>
        <taxon>Sar</taxon>
        <taxon>Alveolata</taxon>
        <taxon>Ciliophora</taxon>
        <taxon>Intramacronucleata</taxon>
        <taxon>Spirotrichea</taxon>
        <taxon>Hypotrichia</taxon>
        <taxon>Euplotida</taxon>
        <taxon>Euplotidae</taxon>
        <taxon>Moneuplotes</taxon>
    </lineage>
</organism>
<name>A0AAD1X4H5_EUPCR</name>
<dbReference type="PANTHER" id="PTHR13952:SF6">
    <property type="entry name" value="U11_U12 SMALL NUCLEAR RIBONUCLEOPROTEIN 35 KDA PROTEIN"/>
    <property type="match status" value="1"/>
</dbReference>
<dbReference type="GO" id="GO:0017069">
    <property type="term" value="F:snRNA binding"/>
    <property type="evidence" value="ECO:0007669"/>
    <property type="project" value="TreeGrafter"/>
</dbReference>
<evidence type="ECO:0000256" key="3">
    <source>
        <dbReference type="PROSITE-ProRule" id="PRU00176"/>
    </source>
</evidence>
<dbReference type="InterPro" id="IPR012677">
    <property type="entry name" value="Nucleotide-bd_a/b_plait_sf"/>
</dbReference>
<dbReference type="InterPro" id="IPR000504">
    <property type="entry name" value="RRM_dom"/>
</dbReference>
<dbReference type="PROSITE" id="PS50102">
    <property type="entry name" value="RRM"/>
    <property type="match status" value="1"/>
</dbReference>
<dbReference type="InterPro" id="IPR035979">
    <property type="entry name" value="RBD_domain_sf"/>
</dbReference>
<dbReference type="GO" id="GO:0071011">
    <property type="term" value="C:precatalytic spliceosome"/>
    <property type="evidence" value="ECO:0007669"/>
    <property type="project" value="TreeGrafter"/>
</dbReference>
<evidence type="ECO:0000256" key="1">
    <source>
        <dbReference type="ARBA" id="ARBA00004123"/>
    </source>
</evidence>
<accession>A0AAD1X4H5</accession>
<dbReference type="Gene3D" id="3.30.70.330">
    <property type="match status" value="1"/>
</dbReference>
<dbReference type="Proteomes" id="UP001295684">
    <property type="component" value="Unassembled WGS sequence"/>
</dbReference>
<dbReference type="PANTHER" id="PTHR13952">
    <property type="entry name" value="U1 SMALL NUCLEAR RIBONUCLEOPROTEIN 70 KD"/>
    <property type="match status" value="1"/>
</dbReference>
<proteinExistence type="predicted"/>
<evidence type="ECO:0000256" key="2">
    <source>
        <dbReference type="ARBA" id="ARBA00023242"/>
    </source>
</evidence>
<evidence type="ECO:0000256" key="4">
    <source>
        <dbReference type="SAM" id="MobiDB-lite"/>
    </source>
</evidence>
<feature type="region of interest" description="Disordered" evidence="4">
    <location>
        <begin position="1"/>
        <end position="98"/>
    </location>
</feature>
<feature type="compositionally biased region" description="Basic residues" evidence="4">
    <location>
        <begin position="216"/>
        <end position="227"/>
    </location>
</feature>
<comment type="caution">
    <text evidence="6">The sequence shown here is derived from an EMBL/GenBank/DDBJ whole genome shotgun (WGS) entry which is preliminary data.</text>
</comment>
<keyword evidence="3" id="KW-0694">RNA-binding</keyword>
<gene>
    <name evidence="6" type="ORF">ECRASSUSDP1_LOCUS4039</name>
</gene>
<comment type="subcellular location">
    <subcellularLocation>
        <location evidence="1">Nucleus</location>
    </subcellularLocation>
</comment>
<sequence length="478" mass="55797">MENVEGLGLRPIQPNKNRKNKIFYKDKPHNNQIQRNKRGKYDRKNTGSNTNRHQSSHRNQGYRGRRRPSRKHEDKSRNHYYSKDSDSRTNDTGDFETNSQPLLKQILETSMMVKDESSADTQFSQNFKQEMPKPLYENSQFKGDFHWDQRNNSGIKNEHPFSEDFSQRKPLHQSVRVKPEGFANINSRYHEERVFKKEFHQRETSGNISPYPDKFQRKKRVSNWRKRDQKKPNFRFKENQIDFDEYIPIDVGYKDGKGVSYHDKALARADKAEYTPPPGRQENAHKTLFVKGFSPQTIEEDLFKAFKPFGKINDIALIRDIVTKNSKCYGFIQFDEFNQAKKAFDAGNDIKVGSRYVLVDFVRAGIQKNWKPRRLGGGYGGKIKSSQIRFGGRDRPFGIQGDMLKTVQVANNDLGIVINPTSMTENNYPNDKKEYGRLGKNVFTNSQIDQSNKMKYLLKDFDDAKFQNIGVARPMNLF</sequence>
<dbReference type="SUPFAM" id="SSF54928">
    <property type="entry name" value="RNA-binding domain, RBD"/>
    <property type="match status" value="1"/>
</dbReference>
<protein>
    <recommendedName>
        <fullName evidence="5">RRM domain-containing protein</fullName>
    </recommendedName>
</protein>
<dbReference type="Pfam" id="PF00076">
    <property type="entry name" value="RRM_1"/>
    <property type="match status" value="1"/>
</dbReference>
<keyword evidence="7" id="KW-1185">Reference proteome</keyword>